<name>A0A1H6MN05_9RHOB</name>
<keyword evidence="4" id="KW-0808">Transferase</keyword>
<protein>
    <submittedName>
        <fullName evidence="4">Thiosulfate/3-mercaptopyruvate sulfurtransferase</fullName>
    </submittedName>
</protein>
<organism evidence="4 5">
    <name type="scientific">Paracoccus alkenifer</name>
    <dbReference type="NCBI Taxonomy" id="65735"/>
    <lineage>
        <taxon>Bacteria</taxon>
        <taxon>Pseudomonadati</taxon>
        <taxon>Pseudomonadota</taxon>
        <taxon>Alphaproteobacteria</taxon>
        <taxon>Rhodobacterales</taxon>
        <taxon>Paracoccaceae</taxon>
        <taxon>Paracoccus</taxon>
    </lineage>
</organism>
<dbReference type="Pfam" id="PF00581">
    <property type="entry name" value="Rhodanese"/>
    <property type="match status" value="2"/>
</dbReference>
<keyword evidence="5" id="KW-1185">Reference proteome</keyword>
<dbReference type="RefSeq" id="WP_090848250.1">
    <property type="nucleotide sequence ID" value="NZ_FNXG01000004.1"/>
</dbReference>
<dbReference type="InterPro" id="IPR051126">
    <property type="entry name" value="Thiosulfate_sulfurtransferase"/>
</dbReference>
<gene>
    <name evidence="4" type="ORF">SAMN04488075_2309</name>
</gene>
<evidence type="ECO:0000256" key="1">
    <source>
        <dbReference type="ARBA" id="ARBA00022737"/>
    </source>
</evidence>
<dbReference type="STRING" id="65735.SAMN04488075_2309"/>
<dbReference type="GO" id="GO:0016740">
    <property type="term" value="F:transferase activity"/>
    <property type="evidence" value="ECO:0007669"/>
    <property type="project" value="UniProtKB-KW"/>
</dbReference>
<dbReference type="PANTHER" id="PTHR43855:SF1">
    <property type="entry name" value="THIOSULFATE SULFURTRANSFERASE"/>
    <property type="match status" value="1"/>
</dbReference>
<keyword evidence="4" id="KW-0670">Pyruvate</keyword>
<keyword evidence="1" id="KW-0677">Repeat</keyword>
<proteinExistence type="predicted"/>
<dbReference type="OrthoDB" id="9781034at2"/>
<evidence type="ECO:0000259" key="3">
    <source>
        <dbReference type="PROSITE" id="PS50206"/>
    </source>
</evidence>
<reference evidence="5" key="1">
    <citation type="submission" date="2016-10" db="EMBL/GenBank/DDBJ databases">
        <authorList>
            <person name="Varghese N."/>
            <person name="Submissions S."/>
        </authorList>
    </citation>
    <scope>NUCLEOTIDE SEQUENCE [LARGE SCALE GENOMIC DNA]</scope>
    <source>
        <strain evidence="5">DSM 11593</strain>
    </source>
</reference>
<feature type="signal peptide" evidence="2">
    <location>
        <begin position="1"/>
        <end position="23"/>
    </location>
</feature>
<dbReference type="AlphaFoldDB" id="A0A1H6MN05"/>
<evidence type="ECO:0000313" key="5">
    <source>
        <dbReference type="Proteomes" id="UP000199125"/>
    </source>
</evidence>
<dbReference type="SUPFAM" id="SSF52821">
    <property type="entry name" value="Rhodanese/Cell cycle control phosphatase"/>
    <property type="match status" value="2"/>
</dbReference>
<feature type="domain" description="Rhodanese" evidence="3">
    <location>
        <begin position="36"/>
        <end position="146"/>
    </location>
</feature>
<keyword evidence="2" id="KW-0732">Signal</keyword>
<dbReference type="SMART" id="SM00450">
    <property type="entry name" value="RHOD"/>
    <property type="match status" value="2"/>
</dbReference>
<feature type="domain" description="Rhodanese" evidence="3">
    <location>
        <begin position="177"/>
        <end position="294"/>
    </location>
</feature>
<dbReference type="Proteomes" id="UP000199125">
    <property type="component" value="Unassembled WGS sequence"/>
</dbReference>
<accession>A0A1H6MN05</accession>
<evidence type="ECO:0000313" key="4">
    <source>
        <dbReference type="EMBL" id="SEI03221.1"/>
    </source>
</evidence>
<evidence type="ECO:0000256" key="2">
    <source>
        <dbReference type="SAM" id="SignalP"/>
    </source>
</evidence>
<feature type="chain" id="PRO_5011720157" evidence="2">
    <location>
        <begin position="24"/>
        <end position="309"/>
    </location>
</feature>
<dbReference type="EMBL" id="FNXG01000004">
    <property type="protein sequence ID" value="SEI03221.1"/>
    <property type="molecule type" value="Genomic_DNA"/>
</dbReference>
<dbReference type="PANTHER" id="PTHR43855">
    <property type="entry name" value="THIOSULFATE SULFURTRANSFERASE"/>
    <property type="match status" value="1"/>
</dbReference>
<dbReference type="PROSITE" id="PS50206">
    <property type="entry name" value="RHODANESE_3"/>
    <property type="match status" value="2"/>
</dbReference>
<dbReference type="InterPro" id="IPR036873">
    <property type="entry name" value="Rhodanese-like_dom_sf"/>
</dbReference>
<dbReference type="InterPro" id="IPR001763">
    <property type="entry name" value="Rhodanese-like_dom"/>
</dbReference>
<dbReference type="CDD" id="cd01448">
    <property type="entry name" value="TST_Repeat_1"/>
    <property type="match status" value="1"/>
</dbReference>
<dbReference type="Gene3D" id="3.40.250.10">
    <property type="entry name" value="Rhodanese-like domain"/>
    <property type="match status" value="2"/>
</dbReference>
<sequence>MTRIIFAAAAVVVLGGAAGVAGAGPLLTPSALAAQTQEQPIIIDIRDTGYEDGHVPGAIWTPYATFRGPSDNPGAVPDVAKLEAAFEQFGLEQDQPIVIVPEGRSDTDFGAAARVYWTLKSTGFTDLAILNGGTQAWSAAGFPVETTTNNLLASDLELSFSDRWLASADAVAATVAGSRDAVLVDSRPEDFFAGRSKHDLAVKPGTLPGAANLPHGRFFPNGGPVIAADLDAGPLRQALGLDAAPGREVVAFCNTGHWAATEWFALSELAGIEDVKLYPGSMVEWSQARQPMQNTPTLLGNLTRQIFGG</sequence>